<comment type="subcellular location">
    <subcellularLocation>
        <location evidence="2">Cell projection</location>
    </subcellularLocation>
</comment>
<reference evidence="10" key="1">
    <citation type="submission" date="2021-10" db="EMBL/GenBank/DDBJ databases">
        <title>Novel species in genus Arthrobacter.</title>
        <authorList>
            <person name="Liu Y."/>
        </authorList>
    </citation>
    <scope>NUCLEOTIDE SEQUENCE</scope>
    <source>
        <strain evidence="12">zg-Y462</strain>
        <strain evidence="10">Zg-Y462</strain>
    </source>
</reference>
<gene>
    <name evidence="10" type="ORF">LJ755_09525</name>
    <name evidence="11" type="ORF">MUK71_05150</name>
</gene>
<keyword evidence="4" id="KW-0732">Signal</keyword>
<evidence type="ECO:0000256" key="5">
    <source>
        <dbReference type="ARBA" id="ARBA00022837"/>
    </source>
</evidence>
<evidence type="ECO:0000256" key="2">
    <source>
        <dbReference type="ARBA" id="ARBA00004316"/>
    </source>
</evidence>
<dbReference type="InterPro" id="IPR051360">
    <property type="entry name" value="Neuronal_Pentraxin_Related"/>
</dbReference>
<dbReference type="CDD" id="cd00110">
    <property type="entry name" value="LamG"/>
    <property type="match status" value="2"/>
</dbReference>
<dbReference type="EMBL" id="CP094984">
    <property type="protein sequence ID" value="UON93013.1"/>
    <property type="molecule type" value="Genomic_DNA"/>
</dbReference>
<dbReference type="SUPFAM" id="SSF49299">
    <property type="entry name" value="PKD domain"/>
    <property type="match status" value="2"/>
</dbReference>
<feature type="domain" description="Fibronectin type-III" evidence="9">
    <location>
        <begin position="434"/>
        <end position="536"/>
    </location>
</feature>
<dbReference type="PANTHER" id="PTHR19277:SF125">
    <property type="entry name" value="B6"/>
    <property type="match status" value="1"/>
</dbReference>
<dbReference type="SUPFAM" id="SSF49899">
    <property type="entry name" value="Concanavalin A-like lectins/glucanases"/>
    <property type="match status" value="2"/>
</dbReference>
<dbReference type="Gene3D" id="2.60.40.10">
    <property type="entry name" value="Immunoglobulins"/>
    <property type="match status" value="2"/>
</dbReference>
<dbReference type="Pfam" id="PF12768">
    <property type="entry name" value="Rax2"/>
    <property type="match status" value="1"/>
</dbReference>
<dbReference type="SMART" id="SM00560">
    <property type="entry name" value="LamGL"/>
    <property type="match status" value="2"/>
</dbReference>
<evidence type="ECO:0000313" key="10">
    <source>
        <dbReference type="EMBL" id="MCC3272964.1"/>
    </source>
</evidence>
<dbReference type="InterPro" id="IPR003961">
    <property type="entry name" value="FN3_dom"/>
</dbReference>
<dbReference type="Pfam" id="PF13385">
    <property type="entry name" value="Laminin_G_3"/>
    <property type="match status" value="2"/>
</dbReference>
<proteinExistence type="predicted"/>
<comment type="cofactor">
    <cofactor evidence="1">
        <name>Ca(2+)</name>
        <dbReference type="ChEBI" id="CHEBI:29108"/>
    </cofactor>
</comment>
<dbReference type="GO" id="GO:0005975">
    <property type="term" value="P:carbohydrate metabolic process"/>
    <property type="evidence" value="ECO:0007669"/>
    <property type="project" value="UniProtKB-ARBA"/>
</dbReference>
<evidence type="ECO:0000256" key="3">
    <source>
        <dbReference type="ARBA" id="ARBA00022723"/>
    </source>
</evidence>
<keyword evidence="12" id="KW-1185">Reference proteome</keyword>
<dbReference type="GO" id="GO:0042995">
    <property type="term" value="C:cell projection"/>
    <property type="evidence" value="ECO:0007669"/>
    <property type="project" value="UniProtKB-SubCell"/>
</dbReference>
<evidence type="ECO:0000259" key="9">
    <source>
        <dbReference type="PROSITE" id="PS50853"/>
    </source>
</evidence>
<dbReference type="SMART" id="SM00089">
    <property type="entry name" value="PKD"/>
    <property type="match status" value="2"/>
</dbReference>
<sequence length="1366" mass="141810">MSAFIVGLAVGQPVRPAAAADDPVVPPPETVSTDVLTTPQINGVVWDLAVNGNVAYAVGSFTRARPSGTATGSTAEVVRNNAMSFDISTGALLPWNPNLNAQARAVDVSPDGSEVFVGGEFSSVSGQARSKLAVFNTGTGALKPFSTSIGGSVHSISVTATTVYVGGSFKTAGGQNRSNAVALNRSTAATLPWAPSTDNIVHAVVASADNTRVVLGGRFQTLNGQALVGIGAVDGSTGATQPWTSTPIPARQGENSSWVTQLVETNGVIYGSANGDGGHWFDGRFAADFTTGDLVWLDNCYGASTDVAVMGQAMYSVSHAHDCTSLGEFPESNPQSWRRGLAETTYATGTDKGAPSGNSKYSGQPVPSLLHWYPSINSGFYTNQFQGGWALATSGNYLVMGGEFTTVNGKNQQGLAVFAKRSVAPNKIAPVYSATLKPTVVSRDAGTVRVSWPSTWDYDDATLTYDVLRDNSLTAIASIDQKSSWWRTASLGYEDHGQSPGSSHTYRIRVRDPWGNEYISPRSEAVTVSATSTGDPYSERVISDGAQSYYRLDENSSVALDRAGFADADRGAGISRNATGAVAGNAAAAFDGSGTASIATRNLTPAPNTFSLEAWFQTDSTSGGYIAGFGDARTGNSGSHDRHIWMDNSGRIWFGTWLGSAATVNSAKPYNDGKWHHVTVTLGPSGTVLYVDGVRVSSRTDVTSGQAYNGYWRIGGDNLSGWPGAPASNAFKGNLDEVAVYPTALASSTVMDHYKLSGRTAVVPATPTDGYGKAVYQDEPAAYWRLEETAGDVAADAGQSGNDGLISGTVTRGAAGGVGSGKAFSFGGSDGAVAATAPSTNPTVYSAEAWFKTATTRGGKIIGFGNRNTGSSNNYDRHVYMLDDGRLVFGTYTGAENIVTTGSAYNNDAWHHVVATQSAEGMKLYVDGQLVGTNPQTGAESYTGYWRIGGDSTWGGASSGYFSGSIDEAAVYTSALPESRIRAHYAAGGGTTEEPVTAAFTSSAAGRTASFDASASTPGGEYAWDYGDGTTGTGVSSRHTYTRDGTFTVKLTVTAGGRTVTQSAQVTVGATVPTAAFTVESTALTARFDATGSSDAEGPLASYAWDFGDGTSGTGATVEHEYESAGTYRAVLTVVDSEGATASTQKDVQVAAPAAAAYAVDTFSRTSTSGWGAAEQGGNYNHPGSKANFTVENGIGRIRMSAAGSGPSVYLDSGTYSETEMQVQLGNDKQATGGGIYHHLYLRDVAGAGSYTAKVRYLANGTVNVSLNRDGTFIVPEKAVPGLAYQVGDKLSVRAQATGTTPTTLRIKVWKSGTTEPAGWQLSTTDNTAALQVPGRTGVGVYLSGSASNAPVFSLWDNLWIGAPKP</sequence>
<dbReference type="InterPro" id="IPR000601">
    <property type="entry name" value="PKD_dom"/>
</dbReference>
<dbReference type="PROSITE" id="PS50853">
    <property type="entry name" value="FN3"/>
    <property type="match status" value="1"/>
</dbReference>
<keyword evidence="5" id="KW-0106">Calcium</keyword>
<dbReference type="PANTHER" id="PTHR19277">
    <property type="entry name" value="PENTRAXIN"/>
    <property type="match status" value="1"/>
</dbReference>
<accession>A0A9X1M7S2</accession>
<evidence type="ECO:0000259" key="8">
    <source>
        <dbReference type="PROSITE" id="PS50093"/>
    </source>
</evidence>
<name>A0A9X1M7S2_9MICC</name>
<evidence type="ECO:0000256" key="1">
    <source>
        <dbReference type="ARBA" id="ARBA00001913"/>
    </source>
</evidence>
<dbReference type="GO" id="GO:0046872">
    <property type="term" value="F:metal ion binding"/>
    <property type="evidence" value="ECO:0007669"/>
    <property type="project" value="UniProtKB-KW"/>
</dbReference>
<dbReference type="InterPro" id="IPR006558">
    <property type="entry name" value="LamG-like"/>
</dbReference>
<dbReference type="InterPro" id="IPR022409">
    <property type="entry name" value="PKD/Chitinase_dom"/>
</dbReference>
<evidence type="ECO:0000256" key="7">
    <source>
        <dbReference type="ARBA" id="ARBA00023273"/>
    </source>
</evidence>
<evidence type="ECO:0000313" key="12">
    <source>
        <dbReference type="Proteomes" id="UP000829758"/>
    </source>
</evidence>
<dbReference type="Proteomes" id="UP001155145">
    <property type="component" value="Unassembled WGS sequence"/>
</dbReference>
<dbReference type="InterPro" id="IPR024982">
    <property type="entry name" value="Rax2-like_C"/>
</dbReference>
<feature type="domain" description="PKD" evidence="8">
    <location>
        <begin position="1069"/>
        <end position="1157"/>
    </location>
</feature>
<keyword evidence="3" id="KW-0479">Metal-binding</keyword>
<organism evidence="10 13">
    <name type="scientific">Arthrobacter zhangbolii</name>
    <dbReference type="NCBI Taxonomy" id="2886936"/>
    <lineage>
        <taxon>Bacteria</taxon>
        <taxon>Bacillati</taxon>
        <taxon>Actinomycetota</taxon>
        <taxon>Actinomycetes</taxon>
        <taxon>Micrococcales</taxon>
        <taxon>Micrococcaceae</taxon>
        <taxon>Arthrobacter</taxon>
    </lineage>
</organism>
<dbReference type="InterPro" id="IPR035986">
    <property type="entry name" value="PKD_dom_sf"/>
</dbReference>
<dbReference type="InterPro" id="IPR013320">
    <property type="entry name" value="ConA-like_dom_sf"/>
</dbReference>
<dbReference type="SUPFAM" id="SSF50969">
    <property type="entry name" value="YVTN repeat-like/Quinoprotein amine dehydrogenase"/>
    <property type="match status" value="1"/>
</dbReference>
<dbReference type="PROSITE" id="PS50093">
    <property type="entry name" value="PKD"/>
    <property type="match status" value="2"/>
</dbReference>
<dbReference type="EMBL" id="JAJFZT010000006">
    <property type="protein sequence ID" value="MCC3272964.1"/>
    <property type="molecule type" value="Genomic_DNA"/>
</dbReference>
<keyword evidence="7" id="KW-0966">Cell projection</keyword>
<dbReference type="CDD" id="cd00146">
    <property type="entry name" value="PKD"/>
    <property type="match status" value="2"/>
</dbReference>
<dbReference type="InterPro" id="IPR001791">
    <property type="entry name" value="Laminin_G"/>
</dbReference>
<evidence type="ECO:0000256" key="6">
    <source>
        <dbReference type="ARBA" id="ARBA00023157"/>
    </source>
</evidence>
<dbReference type="Gene3D" id="2.60.120.200">
    <property type="match status" value="2"/>
</dbReference>
<dbReference type="Pfam" id="PF18911">
    <property type="entry name" value="PKD_4"/>
    <property type="match status" value="2"/>
</dbReference>
<dbReference type="RefSeq" id="WP_227928918.1">
    <property type="nucleotide sequence ID" value="NZ_CP094984.1"/>
</dbReference>
<protein>
    <submittedName>
        <fullName evidence="10">PKD domain-containing protein</fullName>
    </submittedName>
</protein>
<dbReference type="InterPro" id="IPR011044">
    <property type="entry name" value="Quino_amine_DH_bsu"/>
</dbReference>
<dbReference type="Proteomes" id="UP000829758">
    <property type="component" value="Chromosome"/>
</dbReference>
<evidence type="ECO:0000256" key="4">
    <source>
        <dbReference type="ARBA" id="ARBA00022729"/>
    </source>
</evidence>
<evidence type="ECO:0000313" key="11">
    <source>
        <dbReference type="EMBL" id="UON93013.1"/>
    </source>
</evidence>
<dbReference type="SMART" id="SM00282">
    <property type="entry name" value="LamG"/>
    <property type="match status" value="2"/>
</dbReference>
<feature type="domain" description="PKD" evidence="8">
    <location>
        <begin position="992"/>
        <end position="1075"/>
    </location>
</feature>
<evidence type="ECO:0000313" key="13">
    <source>
        <dbReference type="Proteomes" id="UP001155145"/>
    </source>
</evidence>
<dbReference type="InterPro" id="IPR013783">
    <property type="entry name" value="Ig-like_fold"/>
</dbReference>
<keyword evidence="6" id="KW-1015">Disulfide bond</keyword>